<dbReference type="RefSeq" id="WP_133587407.1">
    <property type="nucleotide sequence ID" value="NZ_SNVV01000001.1"/>
</dbReference>
<comment type="caution">
    <text evidence="3">The sequence shown here is derived from an EMBL/GenBank/DDBJ whole genome shotgun (WGS) entry which is preliminary data.</text>
</comment>
<organism evidence="3 4">
    <name type="scientific">Azoarcus indigens</name>
    <dbReference type="NCBI Taxonomy" id="29545"/>
    <lineage>
        <taxon>Bacteria</taxon>
        <taxon>Pseudomonadati</taxon>
        <taxon>Pseudomonadota</taxon>
        <taxon>Betaproteobacteria</taxon>
        <taxon>Rhodocyclales</taxon>
        <taxon>Zoogloeaceae</taxon>
        <taxon>Azoarcus</taxon>
    </lineage>
</organism>
<name>A0A4R6EG48_9RHOO</name>
<dbReference type="AlphaFoldDB" id="A0A4R6EG48"/>
<dbReference type="Proteomes" id="UP000295129">
    <property type="component" value="Unassembled WGS sequence"/>
</dbReference>
<evidence type="ECO:0008006" key="5">
    <source>
        <dbReference type="Google" id="ProtNLM"/>
    </source>
</evidence>
<proteinExistence type="predicted"/>
<feature type="chain" id="PRO_5020219859" description="Acid shock protein" evidence="2">
    <location>
        <begin position="24"/>
        <end position="65"/>
    </location>
</feature>
<accession>A0A4R6EG48</accession>
<feature type="signal peptide" evidence="2">
    <location>
        <begin position="1"/>
        <end position="23"/>
    </location>
</feature>
<feature type="compositionally biased region" description="Basic residues" evidence="1">
    <location>
        <begin position="40"/>
        <end position="59"/>
    </location>
</feature>
<evidence type="ECO:0000256" key="2">
    <source>
        <dbReference type="SAM" id="SignalP"/>
    </source>
</evidence>
<evidence type="ECO:0000256" key="1">
    <source>
        <dbReference type="SAM" id="MobiDB-lite"/>
    </source>
</evidence>
<evidence type="ECO:0000313" key="4">
    <source>
        <dbReference type="Proteomes" id="UP000295129"/>
    </source>
</evidence>
<protein>
    <recommendedName>
        <fullName evidence="5">Acid shock protein</fullName>
    </recommendedName>
</protein>
<sequence>MNSKHLKAVLAGAATVFALSAVAAPAEDGATTSATSATQVKKHTKHSTAKKGTHKKTAAKKASAE</sequence>
<keyword evidence="4" id="KW-1185">Reference proteome</keyword>
<reference evidence="3 4" key="1">
    <citation type="submission" date="2019-03" db="EMBL/GenBank/DDBJ databases">
        <title>Genomic Encyclopedia of Type Strains, Phase IV (KMG-IV): sequencing the most valuable type-strain genomes for metagenomic binning, comparative biology and taxonomic classification.</title>
        <authorList>
            <person name="Goeker M."/>
        </authorList>
    </citation>
    <scope>NUCLEOTIDE SEQUENCE [LARGE SCALE GENOMIC DNA]</scope>
    <source>
        <strain evidence="3 4">DSM 12121</strain>
    </source>
</reference>
<feature type="compositionally biased region" description="Polar residues" evidence="1">
    <location>
        <begin position="30"/>
        <end position="39"/>
    </location>
</feature>
<evidence type="ECO:0000313" key="3">
    <source>
        <dbReference type="EMBL" id="TDN56783.1"/>
    </source>
</evidence>
<feature type="region of interest" description="Disordered" evidence="1">
    <location>
        <begin position="28"/>
        <end position="65"/>
    </location>
</feature>
<gene>
    <name evidence="3" type="ORF">C7389_101162</name>
</gene>
<keyword evidence="2" id="KW-0732">Signal</keyword>
<dbReference type="EMBL" id="SNVV01000001">
    <property type="protein sequence ID" value="TDN56783.1"/>
    <property type="molecule type" value="Genomic_DNA"/>
</dbReference>